<proteinExistence type="inferred from homology"/>
<evidence type="ECO:0000313" key="6">
    <source>
        <dbReference type="Proteomes" id="UP001557470"/>
    </source>
</evidence>
<name>A0ABD0WVL0_UMBPY</name>
<dbReference type="AlphaFoldDB" id="A0ABD0WVL0"/>
<evidence type="ECO:0008006" key="7">
    <source>
        <dbReference type="Google" id="ProtNLM"/>
    </source>
</evidence>
<evidence type="ECO:0000256" key="2">
    <source>
        <dbReference type="ARBA" id="ARBA00023054"/>
    </source>
</evidence>
<feature type="compositionally biased region" description="Polar residues" evidence="4">
    <location>
        <begin position="401"/>
        <end position="410"/>
    </location>
</feature>
<feature type="region of interest" description="Disordered" evidence="4">
    <location>
        <begin position="176"/>
        <end position="203"/>
    </location>
</feature>
<evidence type="ECO:0000256" key="1">
    <source>
        <dbReference type="ARBA" id="ARBA00009019"/>
    </source>
</evidence>
<protein>
    <recommendedName>
        <fullName evidence="7">Cerebellar degeneration-related protein 2-like</fullName>
    </recommendedName>
</protein>
<keyword evidence="6" id="KW-1185">Reference proteome</keyword>
<feature type="compositionally biased region" description="Basic and acidic residues" evidence="4">
    <location>
        <begin position="386"/>
        <end position="400"/>
    </location>
</feature>
<dbReference type="PANTHER" id="PTHR19232">
    <property type="entry name" value="CENTROCORTIN FAMILY MEMBER"/>
    <property type="match status" value="1"/>
</dbReference>
<dbReference type="PANTHER" id="PTHR19232:SF1">
    <property type="entry name" value="CEREBELLAR DEGENERATION-RELATED PROTEIN 2"/>
    <property type="match status" value="1"/>
</dbReference>
<organism evidence="5 6">
    <name type="scientific">Umbra pygmaea</name>
    <name type="common">Eastern mudminnow</name>
    <dbReference type="NCBI Taxonomy" id="75934"/>
    <lineage>
        <taxon>Eukaryota</taxon>
        <taxon>Metazoa</taxon>
        <taxon>Chordata</taxon>
        <taxon>Craniata</taxon>
        <taxon>Vertebrata</taxon>
        <taxon>Euteleostomi</taxon>
        <taxon>Actinopterygii</taxon>
        <taxon>Neopterygii</taxon>
        <taxon>Teleostei</taxon>
        <taxon>Protacanthopterygii</taxon>
        <taxon>Esociformes</taxon>
        <taxon>Umbridae</taxon>
        <taxon>Umbra</taxon>
    </lineage>
</organism>
<reference evidence="5 6" key="1">
    <citation type="submission" date="2024-06" db="EMBL/GenBank/DDBJ databases">
        <authorList>
            <person name="Pan Q."/>
            <person name="Wen M."/>
            <person name="Jouanno E."/>
            <person name="Zahm M."/>
            <person name="Klopp C."/>
            <person name="Cabau C."/>
            <person name="Louis A."/>
            <person name="Berthelot C."/>
            <person name="Parey E."/>
            <person name="Roest Crollius H."/>
            <person name="Montfort J."/>
            <person name="Robinson-Rechavi M."/>
            <person name="Bouchez O."/>
            <person name="Lampietro C."/>
            <person name="Lopez Roques C."/>
            <person name="Donnadieu C."/>
            <person name="Postlethwait J."/>
            <person name="Bobe J."/>
            <person name="Verreycken H."/>
            <person name="Guiguen Y."/>
        </authorList>
    </citation>
    <scope>NUCLEOTIDE SEQUENCE [LARGE SCALE GENOMIC DNA]</scope>
    <source>
        <strain evidence="5">Up_M1</strain>
        <tissue evidence="5">Testis</tissue>
    </source>
</reference>
<feature type="compositionally biased region" description="Polar residues" evidence="4">
    <location>
        <begin position="176"/>
        <end position="189"/>
    </location>
</feature>
<sequence length="463" mass="53459">MLTDKIEVEEFEIKEEEPWYDKQDLERDLHLAAELGKTLLDRNRELEQGLQQMYSTNQEQLQEIEYLTKQVDHLRQVNDQHAKVYEQLDQASRELEQSNSRLAQDNRAAQHKIQGLTEAIDALQTQVEDLQRQVEDHKIAPVHSIKKKPLTKSGRPYGAKSVSSLNESYRLLSYDSGSQPADSWSSSDGSWHKEEQESLKRSLRSLQTQLANERAQREEAERNADMLANENVVLEQRLEMMEGCQARLAELECEAEELRQLWRADYTAKASRSRVNMTMLHDAFFFPLNQDMGWGDEEERERDLMEVSYLSKVKGCGDLKRCNSEKQLRSLQGEGPDGDGSRDHKHSCVRQSEVVKRRGISLLNEVDAQYSALQVKYDALLRQCHQEEPDRSRPHSDKEVQTSAASSPGCQQRPALSFLHQAASKEMGDQEEELHQPEYKTLFQEIFSRIQKTKEDLSDRGKP</sequence>
<keyword evidence="2 3" id="KW-0175">Coiled coil</keyword>
<feature type="region of interest" description="Disordered" evidence="4">
    <location>
        <begin position="328"/>
        <end position="350"/>
    </location>
</feature>
<feature type="coiled-coil region" evidence="3">
    <location>
        <begin position="74"/>
        <end position="140"/>
    </location>
</feature>
<feature type="compositionally biased region" description="Basic and acidic residues" evidence="4">
    <location>
        <begin position="190"/>
        <end position="200"/>
    </location>
</feature>
<dbReference type="EMBL" id="JAGEUA010000004">
    <property type="protein sequence ID" value="KAL0984002.1"/>
    <property type="molecule type" value="Genomic_DNA"/>
</dbReference>
<evidence type="ECO:0000313" key="5">
    <source>
        <dbReference type="EMBL" id="KAL0984002.1"/>
    </source>
</evidence>
<accession>A0ABD0WVL0</accession>
<comment type="similarity">
    <text evidence="1">Belongs to the CDR2 family.</text>
</comment>
<gene>
    <name evidence="5" type="ORF">UPYG_G00135760</name>
</gene>
<comment type="caution">
    <text evidence="5">The sequence shown here is derived from an EMBL/GenBank/DDBJ whole genome shotgun (WGS) entry which is preliminary data.</text>
</comment>
<dbReference type="InterPro" id="IPR026079">
    <property type="entry name" value="CDR2"/>
</dbReference>
<evidence type="ECO:0000256" key="3">
    <source>
        <dbReference type="SAM" id="Coils"/>
    </source>
</evidence>
<feature type="region of interest" description="Disordered" evidence="4">
    <location>
        <begin position="386"/>
        <end position="438"/>
    </location>
</feature>
<feature type="region of interest" description="Disordered" evidence="4">
    <location>
        <begin position="140"/>
        <end position="159"/>
    </location>
</feature>
<evidence type="ECO:0000256" key="4">
    <source>
        <dbReference type="SAM" id="MobiDB-lite"/>
    </source>
</evidence>
<dbReference type="Proteomes" id="UP001557470">
    <property type="component" value="Unassembled WGS sequence"/>
</dbReference>